<keyword evidence="4" id="KW-1185">Reference proteome</keyword>
<dbReference type="STRING" id="264951.A0A443I1R1"/>
<evidence type="ECO:0000259" key="2">
    <source>
        <dbReference type="Pfam" id="PF01738"/>
    </source>
</evidence>
<keyword evidence="1" id="KW-0175">Coiled coil</keyword>
<proteinExistence type="predicted"/>
<dbReference type="InterPro" id="IPR002925">
    <property type="entry name" value="Dienelactn_hydro"/>
</dbReference>
<sequence length="280" mass="31235">MSCPQCFSGSVHDGTPKGKVVKLHGLDAYVSEPEEGKPVKGIIIIIPDAFGWEFPNNRILADHYAEKGSYKVYLPEFMNGNSAPHWIPGMLYGLFDTGSLWSWLLKPYQVGWLIYGMVPFVIRNSFPKTWPIVKDFFTAVRENEGAHLPIGAAGFCWGAKHTVNLAQGYESNGKPLLDAGFTAHPSNLEIPAEIEKIKKPVSFAIGDKDIQVKVPQIEQIRQIVEAKPDGEKGEVRTYYGAGHGFAVRADHILKDAERQAEEAEDQAIDWFNRQFQGISY</sequence>
<dbReference type="VEuPathDB" id="FungiDB:C8Q69DRAFT_457328"/>
<comment type="caution">
    <text evidence="3">The sequence shown here is derived from an EMBL/GenBank/DDBJ whole genome shotgun (WGS) entry which is preliminary data.</text>
</comment>
<dbReference type="PANTHER" id="PTHR17630">
    <property type="entry name" value="DIENELACTONE HYDROLASE"/>
    <property type="match status" value="1"/>
</dbReference>
<dbReference type="Pfam" id="PF01738">
    <property type="entry name" value="DLH"/>
    <property type="match status" value="1"/>
</dbReference>
<dbReference type="GeneID" id="39599168"/>
<dbReference type="AlphaFoldDB" id="A0A443I1R1"/>
<gene>
    <name evidence="3" type="ORF">C8Q69DRAFT_457328</name>
</gene>
<feature type="domain" description="Dienelactone hydrolase" evidence="2">
    <location>
        <begin position="146"/>
        <end position="273"/>
    </location>
</feature>
<dbReference type="Proteomes" id="UP000283841">
    <property type="component" value="Unassembled WGS sequence"/>
</dbReference>
<evidence type="ECO:0000313" key="3">
    <source>
        <dbReference type="EMBL" id="RWQ97971.1"/>
    </source>
</evidence>
<dbReference type="GO" id="GO:0016787">
    <property type="term" value="F:hydrolase activity"/>
    <property type="evidence" value="ECO:0007669"/>
    <property type="project" value="UniProtKB-KW"/>
</dbReference>
<dbReference type="RefSeq" id="XP_028487616.1">
    <property type="nucleotide sequence ID" value="XM_028629891.1"/>
</dbReference>
<protein>
    <submittedName>
        <fullName evidence="3">Dienelactone hydrolase family protein</fullName>
    </submittedName>
</protein>
<keyword evidence="3" id="KW-0378">Hydrolase</keyword>
<dbReference type="SUPFAM" id="SSF53474">
    <property type="entry name" value="alpha/beta-Hydrolases"/>
    <property type="match status" value="1"/>
</dbReference>
<evidence type="ECO:0000313" key="4">
    <source>
        <dbReference type="Proteomes" id="UP000283841"/>
    </source>
</evidence>
<reference evidence="3 4" key="1">
    <citation type="journal article" date="2018" name="Front. Microbiol.">
        <title>Genomic and genetic insights into a cosmopolitan fungus, Paecilomyces variotii (Eurotiales).</title>
        <authorList>
            <person name="Urquhart A.S."/>
            <person name="Mondo S.J."/>
            <person name="Makela M.R."/>
            <person name="Hane J.K."/>
            <person name="Wiebenga A."/>
            <person name="He G."/>
            <person name="Mihaltcheva S."/>
            <person name="Pangilinan J."/>
            <person name="Lipzen A."/>
            <person name="Barry K."/>
            <person name="de Vries R.P."/>
            <person name="Grigoriev I.V."/>
            <person name="Idnurm A."/>
        </authorList>
    </citation>
    <scope>NUCLEOTIDE SEQUENCE [LARGE SCALE GENOMIC DNA]</scope>
    <source>
        <strain evidence="3 4">CBS 101075</strain>
    </source>
</reference>
<dbReference type="PANTHER" id="PTHR17630:SF105">
    <property type="entry name" value="DIENELACTONE HYDROLASE FAMILY PROTEIN (AFU_ORTHOLOGUE AFUA_4G08790)"/>
    <property type="match status" value="1"/>
</dbReference>
<evidence type="ECO:0000256" key="1">
    <source>
        <dbReference type="SAM" id="Coils"/>
    </source>
</evidence>
<organism evidence="3 4">
    <name type="scientific">Byssochlamys spectabilis</name>
    <name type="common">Paecilomyces variotii</name>
    <dbReference type="NCBI Taxonomy" id="264951"/>
    <lineage>
        <taxon>Eukaryota</taxon>
        <taxon>Fungi</taxon>
        <taxon>Dikarya</taxon>
        <taxon>Ascomycota</taxon>
        <taxon>Pezizomycotina</taxon>
        <taxon>Eurotiomycetes</taxon>
        <taxon>Eurotiomycetidae</taxon>
        <taxon>Eurotiales</taxon>
        <taxon>Thermoascaceae</taxon>
        <taxon>Paecilomyces</taxon>
    </lineage>
</organism>
<dbReference type="Gene3D" id="3.40.50.1820">
    <property type="entry name" value="alpha/beta hydrolase"/>
    <property type="match status" value="1"/>
</dbReference>
<accession>A0A443I1R1</accession>
<dbReference type="EMBL" id="RCNU01000002">
    <property type="protein sequence ID" value="RWQ97971.1"/>
    <property type="molecule type" value="Genomic_DNA"/>
</dbReference>
<feature type="coiled-coil region" evidence="1">
    <location>
        <begin position="246"/>
        <end position="273"/>
    </location>
</feature>
<dbReference type="InterPro" id="IPR029058">
    <property type="entry name" value="AB_hydrolase_fold"/>
</dbReference>
<name>A0A443I1R1_BYSSP</name>